<evidence type="ECO:0000259" key="3">
    <source>
        <dbReference type="PROSITE" id="PS50089"/>
    </source>
</evidence>
<dbReference type="PROSITE" id="PS50089">
    <property type="entry name" value="ZF_RING_2"/>
    <property type="match status" value="1"/>
</dbReference>
<evidence type="ECO:0000313" key="5">
    <source>
        <dbReference type="Proteomes" id="UP000283530"/>
    </source>
</evidence>
<name>A0A3S3NWA0_9MAGN</name>
<dbReference type="PANTHER" id="PTHR47258">
    <property type="match status" value="1"/>
</dbReference>
<dbReference type="InterPro" id="IPR001841">
    <property type="entry name" value="Znf_RING"/>
</dbReference>
<keyword evidence="1" id="KW-0862">Zinc</keyword>
<keyword evidence="2" id="KW-0812">Transmembrane</keyword>
<organism evidence="4 5">
    <name type="scientific">Cinnamomum micranthum f. kanehirae</name>
    <dbReference type="NCBI Taxonomy" id="337451"/>
    <lineage>
        <taxon>Eukaryota</taxon>
        <taxon>Viridiplantae</taxon>
        <taxon>Streptophyta</taxon>
        <taxon>Embryophyta</taxon>
        <taxon>Tracheophyta</taxon>
        <taxon>Spermatophyta</taxon>
        <taxon>Magnoliopsida</taxon>
        <taxon>Magnoliidae</taxon>
        <taxon>Laurales</taxon>
        <taxon>Lauraceae</taxon>
        <taxon>Cinnamomum</taxon>
    </lineage>
</organism>
<dbReference type="SUPFAM" id="SSF57850">
    <property type="entry name" value="RING/U-box"/>
    <property type="match status" value="1"/>
</dbReference>
<dbReference type="Pfam" id="PF13639">
    <property type="entry name" value="zf-RING_2"/>
    <property type="match status" value="1"/>
</dbReference>
<accession>A0A3S3NWA0</accession>
<evidence type="ECO:0000256" key="1">
    <source>
        <dbReference type="PROSITE-ProRule" id="PRU00175"/>
    </source>
</evidence>
<sequence>MGFPLGYSELLLPKLIFQAFSFLGLIQNLFYYLLSFLGLNHLIEPDLSIPDHTTHQPQPQSLSAVLIREILPVIKFKELLQESDVPDRCAVCLYEFEGEQEIRRLTNCRHIFHRTCLDPWLDHDHKTCPLCRTLFVPEQLQDDFNERLWAAAGMPDYYGEYSSFGTTLER</sequence>
<feature type="domain" description="RING-type" evidence="3">
    <location>
        <begin position="89"/>
        <end position="132"/>
    </location>
</feature>
<dbReference type="AlphaFoldDB" id="A0A3S3NWA0"/>
<dbReference type="PANTHER" id="PTHR47258:SF1">
    <property type="entry name" value="E3 UBIQUITIN-PROTEIN LIGASE XERICO-RELATED"/>
    <property type="match status" value="1"/>
</dbReference>
<dbReference type="SMART" id="SM00184">
    <property type="entry name" value="RING"/>
    <property type="match status" value="1"/>
</dbReference>
<dbReference type="STRING" id="337451.A0A3S3NWA0"/>
<protein>
    <submittedName>
        <fullName evidence="4">E3 ubiquitin-protein ligase RHA1B-like protein</fullName>
    </submittedName>
</protein>
<dbReference type="Gene3D" id="3.30.40.10">
    <property type="entry name" value="Zinc/RING finger domain, C3HC4 (zinc finger)"/>
    <property type="match status" value="1"/>
</dbReference>
<proteinExistence type="predicted"/>
<reference evidence="4 5" key="1">
    <citation type="journal article" date="2019" name="Nat. Plants">
        <title>Stout camphor tree genome fills gaps in understanding of flowering plant genome evolution.</title>
        <authorList>
            <person name="Chaw S.M."/>
            <person name="Liu Y.C."/>
            <person name="Wu Y.W."/>
            <person name="Wang H.Y."/>
            <person name="Lin C.I."/>
            <person name="Wu C.S."/>
            <person name="Ke H.M."/>
            <person name="Chang L.Y."/>
            <person name="Hsu C.Y."/>
            <person name="Yang H.T."/>
            <person name="Sudianto E."/>
            <person name="Hsu M.H."/>
            <person name="Wu K.P."/>
            <person name="Wang L.N."/>
            <person name="Leebens-Mack J.H."/>
            <person name="Tsai I.J."/>
        </authorList>
    </citation>
    <scope>NUCLEOTIDE SEQUENCE [LARGE SCALE GENOMIC DNA]</scope>
    <source>
        <strain evidence="5">cv. Chaw 1501</strain>
        <tissue evidence="4">Young leaves</tissue>
    </source>
</reference>
<dbReference type="CDD" id="cd16454">
    <property type="entry name" value="RING-H2_PA-TM-RING"/>
    <property type="match status" value="1"/>
</dbReference>
<dbReference type="OrthoDB" id="8062037at2759"/>
<keyword evidence="1" id="KW-0479">Metal-binding</keyword>
<dbReference type="InterPro" id="IPR044249">
    <property type="entry name" value="XERICO-like"/>
</dbReference>
<dbReference type="InterPro" id="IPR013083">
    <property type="entry name" value="Znf_RING/FYVE/PHD"/>
</dbReference>
<dbReference type="Proteomes" id="UP000283530">
    <property type="component" value="Unassembled WGS sequence"/>
</dbReference>
<keyword evidence="1" id="KW-0863">Zinc-finger</keyword>
<dbReference type="GO" id="GO:0008270">
    <property type="term" value="F:zinc ion binding"/>
    <property type="evidence" value="ECO:0007669"/>
    <property type="project" value="UniProtKB-KW"/>
</dbReference>
<keyword evidence="5" id="KW-1185">Reference proteome</keyword>
<evidence type="ECO:0000313" key="4">
    <source>
        <dbReference type="EMBL" id="RWR87850.1"/>
    </source>
</evidence>
<keyword evidence="2" id="KW-1133">Transmembrane helix</keyword>
<dbReference type="EMBL" id="QPKB01000006">
    <property type="protein sequence ID" value="RWR87850.1"/>
    <property type="molecule type" value="Genomic_DNA"/>
</dbReference>
<comment type="caution">
    <text evidence="4">The sequence shown here is derived from an EMBL/GenBank/DDBJ whole genome shotgun (WGS) entry which is preliminary data.</text>
</comment>
<evidence type="ECO:0000256" key="2">
    <source>
        <dbReference type="SAM" id="Phobius"/>
    </source>
</evidence>
<keyword evidence="2" id="KW-0472">Membrane</keyword>
<gene>
    <name evidence="4" type="ORF">CKAN_01681100</name>
</gene>
<feature type="transmembrane region" description="Helical" evidence="2">
    <location>
        <begin position="15"/>
        <end position="34"/>
    </location>
</feature>